<dbReference type="Proteomes" id="UP001151760">
    <property type="component" value="Unassembled WGS sequence"/>
</dbReference>
<reference evidence="1" key="2">
    <citation type="submission" date="2022-01" db="EMBL/GenBank/DDBJ databases">
        <authorList>
            <person name="Yamashiro T."/>
            <person name="Shiraishi A."/>
            <person name="Satake H."/>
            <person name="Nakayama K."/>
        </authorList>
    </citation>
    <scope>NUCLEOTIDE SEQUENCE</scope>
</reference>
<proteinExistence type="predicted"/>
<protein>
    <submittedName>
        <fullName evidence="1">Uncharacterized protein</fullName>
    </submittedName>
</protein>
<evidence type="ECO:0000313" key="1">
    <source>
        <dbReference type="EMBL" id="GJT43416.1"/>
    </source>
</evidence>
<dbReference type="EMBL" id="BQNB010015728">
    <property type="protein sequence ID" value="GJT43416.1"/>
    <property type="molecule type" value="Genomic_DNA"/>
</dbReference>
<accession>A0ABQ5DW44</accession>
<sequence>MVVRVLLSLVPEARLVDGGANGLTNIFSLNTALLPVNTNKPIVFNELDILEYSNFISSACRRTHCNYTGENDLEVFSTEDPGLDWIYNHNFLTRLQKLSSYASSHLEVSELAACLEKLHFPTLLVMSKFSRIQFSFVIHEVLLSEFFGFDMNYALNFLCSI</sequence>
<evidence type="ECO:0000313" key="2">
    <source>
        <dbReference type="Proteomes" id="UP001151760"/>
    </source>
</evidence>
<organism evidence="1 2">
    <name type="scientific">Tanacetum coccineum</name>
    <dbReference type="NCBI Taxonomy" id="301880"/>
    <lineage>
        <taxon>Eukaryota</taxon>
        <taxon>Viridiplantae</taxon>
        <taxon>Streptophyta</taxon>
        <taxon>Embryophyta</taxon>
        <taxon>Tracheophyta</taxon>
        <taxon>Spermatophyta</taxon>
        <taxon>Magnoliopsida</taxon>
        <taxon>eudicotyledons</taxon>
        <taxon>Gunneridae</taxon>
        <taxon>Pentapetalae</taxon>
        <taxon>asterids</taxon>
        <taxon>campanulids</taxon>
        <taxon>Asterales</taxon>
        <taxon>Asteraceae</taxon>
        <taxon>Asteroideae</taxon>
        <taxon>Anthemideae</taxon>
        <taxon>Anthemidinae</taxon>
        <taxon>Tanacetum</taxon>
    </lineage>
</organism>
<keyword evidence="2" id="KW-1185">Reference proteome</keyword>
<name>A0ABQ5DW44_9ASTR</name>
<reference evidence="1" key="1">
    <citation type="journal article" date="2022" name="Int. J. Mol. Sci.">
        <title>Draft Genome of Tanacetum Coccineum: Genomic Comparison of Closely Related Tanacetum-Family Plants.</title>
        <authorList>
            <person name="Yamashiro T."/>
            <person name="Shiraishi A."/>
            <person name="Nakayama K."/>
            <person name="Satake H."/>
        </authorList>
    </citation>
    <scope>NUCLEOTIDE SEQUENCE</scope>
</reference>
<comment type="caution">
    <text evidence="1">The sequence shown here is derived from an EMBL/GenBank/DDBJ whole genome shotgun (WGS) entry which is preliminary data.</text>
</comment>
<gene>
    <name evidence="1" type="ORF">Tco_0952131</name>
</gene>